<evidence type="ECO:0000256" key="4">
    <source>
        <dbReference type="ARBA" id="ARBA00022553"/>
    </source>
</evidence>
<dbReference type="Gene3D" id="2.30.38.10">
    <property type="entry name" value="Luciferase, Domain 3"/>
    <property type="match status" value="2"/>
</dbReference>
<dbReference type="Pfam" id="PF13649">
    <property type="entry name" value="Methyltransf_25"/>
    <property type="match status" value="1"/>
</dbReference>
<sequence>MIPLSYAQRRLWFINRFEGPSPTYNIPLLLRFTGALDTGALRAAFRDVMARHEVLRTVFGEEDGEPYQRILDPDEVELPWTDWGRVAADRVPGVISSIIGSWFDLSSDAPLRGSLVRSGDDEHLLVLVIHHIAGDGGSLAPLARDVSEAYRARVAGHPPRWAELPVQYADYAVWQREMLGDLDDPDSVLSTQAAYWREELAGVSPLLPLPLDRPRPEVASHRGGSVPLGLPGEIRARVEELARARGMTVSMVFQAALTVLLHRLDGGDDVTVGSPIAGRTDEALHDLVGFFVNSWVLRVQVSAEASFASVLDQVRSKALAAYENQDVPFERLLELLRPERSTAHHPLFQTVLAWQNNTPPELEMPGVTVSMEPIPTGTAKFDLFFNMAPDESDGSVTGEIEYATDLFDRSTVEEIAARFVRVVEQVVADPEITVGAVDVPAVGGREHTTTADEAAAGDAAPDAARRPLDAAERHKILVEWNDTAREVPCPGPIHVLFEEQAALRPDAIAVRWTGGTMTYRELNQRANRIAWDLKERGVGPETVVGIGIRRGPVMVAAVFGVLKAGGAYLPLEPSSPAERVAGMLADTGADTVLTTADTELLALPDGVTRIEVAGEQDPPPPAAEGDPEPSAGPDTTAYVIFTSGSTGKPKGVVMTHRPLHNLLNWCFRTFGFGPDDTGLCLTSLGFDLSVFDILGLLGCGGSLYIADEAQQRDPSLLLDLLLTEPITFWNSVPTTLNQLPPLLSRKDTWEGTGRLRLVFLSGDYTPLPLPDEIRAVFDRAEIVSLGGATEATVWSNYFRVREIDPAWRSIPYGRPIDNARYYILDDDMQPCPVGVEGDLYIGGDVLCAGYANRPELTAERFLRDPYPHRDGDRLYWTGDRASFYPDGNICFQGRADNQVKLRGFRVEPGEIEATLVRHPAVRQAIVTLREDRPGDKRLAAYVVADTGALDTAGGAQEQIEEWHEVYDQGYADEPDVPFGEDFTGWNSAFTGDRIPIGEMRAWRDAAVRRVLDHSPQCVLELGVGSGLLLAHLAGRVERYWATDFSAAVVERLRRQVARAGLADRVELRCQAADDTSGLPRGEFDTVLLNSVVQYFPNEHYLRQVLDAAWDMLAPGGRIVLGDVRRAASLPVLQVAVQRARHPEATPEVLHSAVDQAVLLEKELVVDPEWFLRWADHADGAAVDVRVKDGDAHNELTGHRYEIVLHKPGGTQPAQSVAGVPALAWDGDLDRCAARVGAQDAAVVRVTGVPNARLTDEIAAARELGEEQPGTLVPPALDPPVIRAWAERHGWDALVTLSATAVDGVDVLVFRDGPAAGRTLSGVYLPGRGDRAPVNNPAVANGIAALLPALRAHLRESLPAYMVPAAIVPIAGVPLTDNGKPDRRALPVPDYAAGSGGRVPSTPEEELLCTLFAAVLGVDRVGADDNFFSIGGHSLLATKLVSRIRAVHGVEIPIRLVFQASTPAELAVHLTTATAVRPPLVPRARPERLPVSFAQRRLWFIQRLEGPSATYNVPLGLRMRGDLDAAALREAMDDVVERHESLRTVFGEDAGQPYQRVLAPDEVEVGWEEREVTEAELPAALREAARRPFDLGLEIPIRAWLFRLGAHEWMFLISAHHIAADGWSARPLASDLATAYEARCAGGRPEWKPLPVQYADYTLWQRDLLGDSDDPDSLYRRQLDYWTTQLTDLPATIDLPTDRARPAVASYEGDAVFIDIDEQLTANIRSLARETGATVSMVLQAGLAAILTRLGAGTDVPLGAPIAGRTDDALAGLVGFFVNTWVLRADTSGDPTFADLVGRVRQRSLAAYDNQDVPFEHLVEVLNPVRSPAHHPLFQVHLALQNNTPGNYSLPGLTLSEEIFSAGVSRFDLFLSLTEHDGDRPHISGFAEYATELFDAGTITALLDRWTHFLRQAVAAPDTPLGAVDILMDGESATLARWGGRGRAERLEAGTIHQRFSAVAAEDPDATALISADGSERWTYAELDRWSNRIAHHLCERGARPNGRVAVKLDRSPLMVAALLAVLKAGAAFVPVDPCYPADRVDFMLADAAPDVVVDHTLADLDLSGHPDSAPEIKGVGEQSGAYVMFTSGSTGRPKGVEVTHRNVVDFVLDACWAGAAHRRVLFHTTFTFDPLNYELWVPLFSGGAAVLAPAGQLDTAELAGVIADRKVTGLWLTTGLFVVMAEQHPECFADVAEVWTGGEVLPPSAVRKVLAACPGLAVVNAYGPTEATTFVSGHRIASLEECTDPLPIGGPLQSTEFRVLDAALRPVPSGVAGELYIGGEGVARGYVNRPLLTAERFVADPYGAPGARMYRTGDLVRWNTAGHLMFLGRVDDQVKLRGFRVEPGEIATALRRREGVVQAVVTVREDRLGERRLVAYVVPDASVDSDHEAVLHLGEWQEIYDSMYGEAEVGLDGVGEDFTGWNSSYTGQPIPLPEMRAWRDAAVGRVRALRPRRVLEIGVGSGLLMGPLAPEAEEYWGTDFCVPVVERLRAQVAAEPRLAEKVTLRVQGADEAGDLPTGHFDTVILNSVVQYFPDAGYLERVLDVALRSLAPGGRIVVGDVRSHHTLRAFTEAVHRARRPENRAAAVQAAVERAVLDEKELVIAPDFFVRWAEAHPDVTATDIRLKQGTAHNELTRHRYEVVLHKGPLQALDLAGLPMETWGVDVHELDGVAGALARHGGKIRLTGVPNARLATEKGEWGGQIDDRTALDPADLEAWGAERGYAVYCTWSAESPDRFEAVVVPDVDATACDGIYRPTRGRTGRLVNSPALSRGASRLPSRLREQLARELPDFMMPSEIVLLTELPLNDHGKVDRAALPDPDPSGGAYRAPRTSREKALVGLFAQVLGLDRVGIDDDFFACGGHSLRVTRLVWQIRETMGIDAPIRTVFQYPTVAELAEQLSMDTEVTTFEDPFAVVLPIRTEGENPPLWWLHPGGGLSWPYMSFARHIDASWPLYGIQARGFDRVTPPSSSIEEMIDDYVGQVLEVQPEGPYHVLGWSFGGTLAQAVAAELQRRGHEVALLAILDAAPANYFSGLETFNEDMIRPFLAAYMEHLQGMEGYEFLVETASSIFVKHIEQMQRYTSPQYRGEVVFFNALLDLDTRDLRRLDEEMDARWHRYIDGPVHRVDVACAHNEMYWPRNAAEVSRVINRMLRELRRP</sequence>
<gene>
    <name evidence="8" type="primary">swb17</name>
</gene>
<accession>D2KTY6</accession>
<dbReference type="InterPro" id="IPR000873">
    <property type="entry name" value="AMP-dep_synth/lig_dom"/>
</dbReference>
<dbReference type="InterPro" id="IPR020802">
    <property type="entry name" value="TesA-like"/>
</dbReference>
<comment type="cofactor">
    <cofactor evidence="1">
        <name>pantetheine 4'-phosphate</name>
        <dbReference type="ChEBI" id="CHEBI:47942"/>
    </cofactor>
</comment>
<comment type="similarity">
    <text evidence="2">Belongs to the ATP-dependent AMP-binding enzyme family.</text>
</comment>
<evidence type="ECO:0000313" key="8">
    <source>
        <dbReference type="EMBL" id="BAI63289.1"/>
    </source>
</evidence>
<dbReference type="InterPro" id="IPR020806">
    <property type="entry name" value="PKS_PP-bd"/>
</dbReference>
<keyword evidence="3" id="KW-0596">Phosphopantetheine</keyword>
<dbReference type="Gene3D" id="3.40.50.150">
    <property type="entry name" value="Vaccinia Virus protein VP39"/>
    <property type="match status" value="2"/>
</dbReference>
<dbReference type="CDD" id="cd02440">
    <property type="entry name" value="AdoMet_MTases"/>
    <property type="match status" value="2"/>
</dbReference>
<dbReference type="GO" id="GO:0031177">
    <property type="term" value="F:phosphopantetheine binding"/>
    <property type="evidence" value="ECO:0007669"/>
    <property type="project" value="InterPro"/>
</dbReference>
<dbReference type="Pfam" id="PF00501">
    <property type="entry name" value="AMP-binding"/>
    <property type="match status" value="2"/>
</dbReference>
<name>D2KTY6_9ACTN</name>
<evidence type="ECO:0000256" key="3">
    <source>
        <dbReference type="ARBA" id="ARBA00022450"/>
    </source>
</evidence>
<dbReference type="SUPFAM" id="SSF56801">
    <property type="entry name" value="Acetyl-CoA synthetase-like"/>
    <property type="match status" value="2"/>
</dbReference>
<dbReference type="GO" id="GO:0008610">
    <property type="term" value="P:lipid biosynthetic process"/>
    <property type="evidence" value="ECO:0007669"/>
    <property type="project" value="UniProtKB-ARBA"/>
</dbReference>
<feature type="region of interest" description="Disordered" evidence="6">
    <location>
        <begin position="2811"/>
        <end position="2830"/>
    </location>
</feature>
<dbReference type="InterPro" id="IPR009081">
    <property type="entry name" value="PP-bd_ACP"/>
</dbReference>
<dbReference type="GO" id="GO:0005829">
    <property type="term" value="C:cytosol"/>
    <property type="evidence" value="ECO:0007669"/>
    <property type="project" value="TreeGrafter"/>
</dbReference>
<dbReference type="InterPro" id="IPR001242">
    <property type="entry name" value="Condensation_dom"/>
</dbReference>
<protein>
    <submittedName>
        <fullName evidence="8">Putative non-ribosomal peptide synthetase</fullName>
    </submittedName>
</protein>
<evidence type="ECO:0000256" key="6">
    <source>
        <dbReference type="SAM" id="MobiDB-lite"/>
    </source>
</evidence>
<dbReference type="GO" id="GO:0043041">
    <property type="term" value="P:amino acid activation for nonribosomal peptide biosynthetic process"/>
    <property type="evidence" value="ECO:0007669"/>
    <property type="project" value="TreeGrafter"/>
</dbReference>
<dbReference type="CDD" id="cd12117">
    <property type="entry name" value="A_NRPS_Srf_like"/>
    <property type="match status" value="1"/>
</dbReference>
<feature type="region of interest" description="Disordered" evidence="6">
    <location>
        <begin position="612"/>
        <end position="635"/>
    </location>
</feature>
<organism evidence="8">
    <name type="scientific">Streptomyces sp. SNA15896</name>
    <dbReference type="NCBI Taxonomy" id="497689"/>
    <lineage>
        <taxon>Bacteria</taxon>
        <taxon>Bacillati</taxon>
        <taxon>Actinomycetota</taxon>
        <taxon>Actinomycetes</taxon>
        <taxon>Kitasatosporales</taxon>
        <taxon>Streptomycetaceae</taxon>
        <taxon>Streptomyces</taxon>
    </lineage>
</organism>
<dbReference type="Pfam" id="PF08242">
    <property type="entry name" value="Methyltransf_12"/>
    <property type="match status" value="1"/>
</dbReference>
<dbReference type="InterPro" id="IPR010071">
    <property type="entry name" value="AA_adenyl_dom"/>
</dbReference>
<dbReference type="Gene3D" id="3.40.50.980">
    <property type="match status" value="4"/>
</dbReference>
<dbReference type="Gene3D" id="1.10.1200.10">
    <property type="entry name" value="ACP-like"/>
    <property type="match status" value="1"/>
</dbReference>
<dbReference type="SUPFAM" id="SSF47336">
    <property type="entry name" value="ACP-like"/>
    <property type="match status" value="2"/>
</dbReference>
<dbReference type="InterPro" id="IPR006162">
    <property type="entry name" value="Ppantetheine_attach_site"/>
</dbReference>
<dbReference type="CDD" id="cd19540">
    <property type="entry name" value="LCL_NRPS-like"/>
    <property type="match status" value="2"/>
</dbReference>
<dbReference type="CDD" id="cd05930">
    <property type="entry name" value="A_NRPS"/>
    <property type="match status" value="1"/>
</dbReference>
<dbReference type="PANTHER" id="PTHR45527">
    <property type="entry name" value="NONRIBOSOMAL PEPTIDE SYNTHETASE"/>
    <property type="match status" value="1"/>
</dbReference>
<dbReference type="PROSITE" id="PS00455">
    <property type="entry name" value="AMP_BINDING"/>
    <property type="match status" value="2"/>
</dbReference>
<feature type="domain" description="Carrier" evidence="7">
    <location>
        <begin position="2828"/>
        <end position="2903"/>
    </location>
</feature>
<dbReference type="InterPro" id="IPR041698">
    <property type="entry name" value="Methyltransf_25"/>
</dbReference>
<evidence type="ECO:0000256" key="2">
    <source>
        <dbReference type="ARBA" id="ARBA00006432"/>
    </source>
</evidence>
<dbReference type="Pfam" id="PF00975">
    <property type="entry name" value="Thioesterase"/>
    <property type="match status" value="1"/>
</dbReference>
<dbReference type="InterPro" id="IPR029058">
    <property type="entry name" value="AB_hydrolase_fold"/>
</dbReference>
<dbReference type="Gene3D" id="3.30.300.30">
    <property type="match status" value="4"/>
</dbReference>
<dbReference type="Pfam" id="PF00668">
    <property type="entry name" value="Condensation"/>
    <property type="match status" value="2"/>
</dbReference>
<evidence type="ECO:0000256" key="1">
    <source>
        <dbReference type="ARBA" id="ARBA00001957"/>
    </source>
</evidence>
<keyword evidence="4" id="KW-0597">Phosphoprotein</keyword>
<dbReference type="InterPro" id="IPR020845">
    <property type="entry name" value="AMP-binding_CS"/>
</dbReference>
<dbReference type="SUPFAM" id="SSF53335">
    <property type="entry name" value="S-adenosyl-L-methionine-dependent methyltransferases"/>
    <property type="match status" value="2"/>
</dbReference>
<dbReference type="FunFam" id="3.40.50.12780:FF:000012">
    <property type="entry name" value="Non-ribosomal peptide synthetase"/>
    <property type="match status" value="1"/>
</dbReference>
<dbReference type="PANTHER" id="PTHR45527:SF1">
    <property type="entry name" value="FATTY ACID SYNTHASE"/>
    <property type="match status" value="1"/>
</dbReference>
<dbReference type="FunFam" id="3.30.559.10:FF:000012">
    <property type="entry name" value="Non-ribosomal peptide synthetase"/>
    <property type="match status" value="1"/>
</dbReference>
<dbReference type="SUPFAM" id="SSF53474">
    <property type="entry name" value="alpha/beta-Hydrolases"/>
    <property type="match status" value="1"/>
</dbReference>
<dbReference type="GO" id="GO:0017000">
    <property type="term" value="P:antibiotic biosynthetic process"/>
    <property type="evidence" value="ECO:0007669"/>
    <property type="project" value="UniProtKB-ARBA"/>
</dbReference>
<dbReference type="FunFam" id="2.30.38.10:FF:000001">
    <property type="entry name" value="Non-ribosomal peptide synthetase PvdI"/>
    <property type="match status" value="1"/>
</dbReference>
<dbReference type="EMBL" id="AB375771">
    <property type="protein sequence ID" value="BAI63289.1"/>
    <property type="molecule type" value="Genomic_DNA"/>
</dbReference>
<dbReference type="NCBIfam" id="TIGR01733">
    <property type="entry name" value="AA-adenyl-dom"/>
    <property type="match status" value="2"/>
</dbReference>
<dbReference type="Gene3D" id="3.30.559.30">
    <property type="entry name" value="Nonribosomal peptide synthetase, condensation domain"/>
    <property type="match status" value="2"/>
</dbReference>
<dbReference type="PROSITE" id="PS50075">
    <property type="entry name" value="CARRIER"/>
    <property type="match status" value="2"/>
</dbReference>
<dbReference type="SMART" id="SM00823">
    <property type="entry name" value="PKS_PP"/>
    <property type="match status" value="2"/>
</dbReference>
<dbReference type="PROSITE" id="PS00012">
    <property type="entry name" value="PHOSPHOPANTETHEINE"/>
    <property type="match status" value="2"/>
</dbReference>
<dbReference type="InterPro" id="IPR023213">
    <property type="entry name" value="CAT-like_dom_sf"/>
</dbReference>
<dbReference type="InterPro" id="IPR045851">
    <property type="entry name" value="AMP-bd_C_sf"/>
</dbReference>
<dbReference type="GO" id="GO:0009403">
    <property type="term" value="P:toxin biosynthetic process"/>
    <property type="evidence" value="ECO:0007669"/>
    <property type="project" value="UniProtKB-ARBA"/>
</dbReference>
<dbReference type="SUPFAM" id="SSF52777">
    <property type="entry name" value="CoA-dependent acyltransferases"/>
    <property type="match status" value="4"/>
</dbReference>
<dbReference type="FunFam" id="1.10.1200.10:FF:000016">
    <property type="entry name" value="Non-ribosomal peptide synthase"/>
    <property type="match status" value="1"/>
</dbReference>
<dbReference type="FunFam" id="1.10.1200.10:FF:000005">
    <property type="entry name" value="Nonribosomal peptide synthetase 1"/>
    <property type="match status" value="1"/>
</dbReference>
<dbReference type="InterPro" id="IPR013217">
    <property type="entry name" value="Methyltransf_12"/>
</dbReference>
<evidence type="ECO:0000259" key="7">
    <source>
        <dbReference type="PROSITE" id="PS50075"/>
    </source>
</evidence>
<feature type="domain" description="Carrier" evidence="7">
    <location>
        <begin position="1398"/>
        <end position="1473"/>
    </location>
</feature>
<dbReference type="InterPro" id="IPR036736">
    <property type="entry name" value="ACP-like_sf"/>
</dbReference>
<dbReference type="SMART" id="SM00824">
    <property type="entry name" value="PKS_TE"/>
    <property type="match status" value="1"/>
</dbReference>
<dbReference type="Gene3D" id="3.30.559.10">
    <property type="entry name" value="Chloramphenicol acetyltransferase-like domain"/>
    <property type="match status" value="2"/>
</dbReference>
<dbReference type="InterPro" id="IPR029063">
    <property type="entry name" value="SAM-dependent_MTases_sf"/>
</dbReference>
<dbReference type="GO" id="GO:0008168">
    <property type="term" value="F:methyltransferase activity"/>
    <property type="evidence" value="ECO:0007669"/>
    <property type="project" value="UniProtKB-ARBA"/>
</dbReference>
<reference evidence="8" key="1">
    <citation type="submission" date="2008-01" db="EMBL/GenBank/DDBJ databases">
        <title>Systematic design of unnatural natural products via genetic mutation and hybridization of two NRP producing gene cluster in Escherichia coli.</title>
        <authorList>
            <person name="Watanabe K."/>
            <person name="Hotta K."/>
            <person name="Praseuth A.P."/>
            <person name="Nakaya M."/>
            <person name="Wang C.C."/>
            <person name="Oguri H."/>
            <person name="Oikawa H."/>
        </authorList>
    </citation>
    <scope>NUCLEOTIDE SEQUENCE</scope>
    <source>
        <strain evidence="8">SNA15896</strain>
    </source>
</reference>
<evidence type="ECO:0000256" key="5">
    <source>
        <dbReference type="ARBA" id="ARBA00022737"/>
    </source>
</evidence>
<dbReference type="GO" id="GO:0072330">
    <property type="term" value="P:monocarboxylic acid biosynthetic process"/>
    <property type="evidence" value="ECO:0007669"/>
    <property type="project" value="UniProtKB-ARBA"/>
</dbReference>
<keyword evidence="5" id="KW-0677">Repeat</keyword>
<dbReference type="InterPro" id="IPR001031">
    <property type="entry name" value="Thioesterase"/>
</dbReference>
<proteinExistence type="inferred from homology"/>
<dbReference type="FunFam" id="3.40.50.980:FF:000001">
    <property type="entry name" value="Non-ribosomal peptide synthetase"/>
    <property type="match status" value="1"/>
</dbReference>
<dbReference type="Pfam" id="PF00550">
    <property type="entry name" value="PP-binding"/>
    <property type="match status" value="2"/>
</dbReference>
<dbReference type="Gene3D" id="3.40.50.1820">
    <property type="entry name" value="alpha/beta hydrolase"/>
    <property type="match status" value="1"/>
</dbReference>